<dbReference type="STRING" id="1122209.SAMN02745752_02779"/>
<dbReference type="PANTHER" id="PTHR42734:SF17">
    <property type="entry name" value="METAL TRANSPORT SYSTEM ATP-BINDING PROTEIN TM_0124-RELATED"/>
    <property type="match status" value="1"/>
</dbReference>
<dbReference type="Pfam" id="PF00005">
    <property type="entry name" value="ABC_tran"/>
    <property type="match status" value="1"/>
</dbReference>
<evidence type="ECO:0000259" key="5">
    <source>
        <dbReference type="PROSITE" id="PS50893"/>
    </source>
</evidence>
<dbReference type="Proteomes" id="UP000182350">
    <property type="component" value="Unassembled WGS sequence"/>
</dbReference>
<protein>
    <submittedName>
        <fullName evidence="6">Tungstate transport system ATP-binding protein</fullName>
    </submittedName>
</protein>
<comment type="similarity">
    <text evidence="1">Belongs to the ABC transporter superfamily.</text>
</comment>
<dbReference type="InterPro" id="IPR003593">
    <property type="entry name" value="AAA+_ATPase"/>
</dbReference>
<dbReference type="InterPro" id="IPR027417">
    <property type="entry name" value="P-loop_NTPase"/>
</dbReference>
<keyword evidence="7" id="KW-1185">Reference proteome</keyword>
<evidence type="ECO:0000256" key="3">
    <source>
        <dbReference type="ARBA" id="ARBA00022741"/>
    </source>
</evidence>
<organism evidence="6 7">
    <name type="scientific">Marinospirillum alkaliphilum DSM 21637</name>
    <dbReference type="NCBI Taxonomy" id="1122209"/>
    <lineage>
        <taxon>Bacteria</taxon>
        <taxon>Pseudomonadati</taxon>
        <taxon>Pseudomonadota</taxon>
        <taxon>Gammaproteobacteria</taxon>
        <taxon>Oceanospirillales</taxon>
        <taxon>Oceanospirillaceae</taxon>
        <taxon>Marinospirillum</taxon>
    </lineage>
</organism>
<gene>
    <name evidence="6" type="ORF">SAMN02745752_02779</name>
</gene>
<dbReference type="RefSeq" id="WP_072327096.1">
    <property type="nucleotide sequence ID" value="NZ_FPJW01000012.1"/>
</dbReference>
<evidence type="ECO:0000313" key="6">
    <source>
        <dbReference type="EMBL" id="SFX75628.1"/>
    </source>
</evidence>
<dbReference type="InterPro" id="IPR050153">
    <property type="entry name" value="Metal_Ion_Import_ABC"/>
</dbReference>
<dbReference type="Gene3D" id="3.40.50.300">
    <property type="entry name" value="P-loop containing nucleotide triphosphate hydrolases"/>
    <property type="match status" value="1"/>
</dbReference>
<dbReference type="OrthoDB" id="9800654at2"/>
<feature type="domain" description="ABC transporter" evidence="5">
    <location>
        <begin position="9"/>
        <end position="216"/>
    </location>
</feature>
<evidence type="ECO:0000313" key="7">
    <source>
        <dbReference type="Proteomes" id="UP000182350"/>
    </source>
</evidence>
<keyword evidence="3" id="KW-0547">Nucleotide-binding</keyword>
<evidence type="ECO:0000256" key="4">
    <source>
        <dbReference type="ARBA" id="ARBA00022840"/>
    </source>
</evidence>
<dbReference type="SUPFAM" id="SSF52540">
    <property type="entry name" value="P-loop containing nucleoside triphosphate hydrolases"/>
    <property type="match status" value="1"/>
</dbReference>
<dbReference type="InterPro" id="IPR003439">
    <property type="entry name" value="ABC_transporter-like_ATP-bd"/>
</dbReference>
<dbReference type="PANTHER" id="PTHR42734">
    <property type="entry name" value="METAL TRANSPORT SYSTEM ATP-BINDING PROTEIN TM_0124-RELATED"/>
    <property type="match status" value="1"/>
</dbReference>
<dbReference type="SMART" id="SM00382">
    <property type="entry name" value="AAA"/>
    <property type="match status" value="1"/>
</dbReference>
<proteinExistence type="inferred from homology"/>
<dbReference type="EMBL" id="FPJW01000012">
    <property type="protein sequence ID" value="SFX75628.1"/>
    <property type="molecule type" value="Genomic_DNA"/>
</dbReference>
<evidence type="ECO:0000256" key="2">
    <source>
        <dbReference type="ARBA" id="ARBA00022448"/>
    </source>
</evidence>
<accession>A0A1K1ZPL8</accession>
<evidence type="ECO:0000256" key="1">
    <source>
        <dbReference type="ARBA" id="ARBA00005417"/>
    </source>
</evidence>
<keyword evidence="4 6" id="KW-0067">ATP-binding</keyword>
<dbReference type="AlphaFoldDB" id="A0A1K1ZPL8"/>
<reference evidence="6 7" key="1">
    <citation type="submission" date="2016-11" db="EMBL/GenBank/DDBJ databases">
        <authorList>
            <person name="Jaros S."/>
            <person name="Januszkiewicz K."/>
            <person name="Wedrychowicz H."/>
        </authorList>
    </citation>
    <scope>NUCLEOTIDE SEQUENCE [LARGE SCALE GENOMIC DNA]</scope>
    <source>
        <strain evidence="6 7">DSM 21637</strain>
    </source>
</reference>
<dbReference type="GO" id="GO:0005524">
    <property type="term" value="F:ATP binding"/>
    <property type="evidence" value="ECO:0007669"/>
    <property type="project" value="UniProtKB-KW"/>
</dbReference>
<keyword evidence="2" id="KW-0813">Transport</keyword>
<dbReference type="GO" id="GO:0016887">
    <property type="term" value="F:ATP hydrolysis activity"/>
    <property type="evidence" value="ECO:0007669"/>
    <property type="project" value="InterPro"/>
</dbReference>
<sequence length="216" mass="24655">MKTTTPMLLQARQLQLKYRRRVIWDIPQLYWHQGESIYLRGINGSGKTSLMKVIAGLQSPSKGQVKLNPSGHKPANNCCYLHQHPWLFSNSVRNNLLITGHSHHLKGLNHQQLNRQLDDLLVWAGLMELAEQPARTLSGGERQRLALARARLIQPRFWLLDEPTASLDEQSVQRLALMLEELQQQGVGLLLTSHQQNAVTELCSQQWMLDNGQLHI</sequence>
<dbReference type="PROSITE" id="PS50893">
    <property type="entry name" value="ABC_TRANSPORTER_2"/>
    <property type="match status" value="1"/>
</dbReference>
<name>A0A1K1ZPL8_9GAMM</name>